<name>A0AC34GQ04_9BILA</name>
<organism evidence="1 2">
    <name type="scientific">Panagrolaimus sp. ES5</name>
    <dbReference type="NCBI Taxonomy" id="591445"/>
    <lineage>
        <taxon>Eukaryota</taxon>
        <taxon>Metazoa</taxon>
        <taxon>Ecdysozoa</taxon>
        <taxon>Nematoda</taxon>
        <taxon>Chromadorea</taxon>
        <taxon>Rhabditida</taxon>
        <taxon>Tylenchina</taxon>
        <taxon>Panagrolaimomorpha</taxon>
        <taxon>Panagrolaimoidea</taxon>
        <taxon>Panagrolaimidae</taxon>
        <taxon>Panagrolaimus</taxon>
    </lineage>
</organism>
<proteinExistence type="predicted"/>
<evidence type="ECO:0000313" key="2">
    <source>
        <dbReference type="WBParaSite" id="ES5_v2.g6629.t1"/>
    </source>
</evidence>
<protein>
    <submittedName>
        <fullName evidence="2">UBC core domain-containing protein</fullName>
    </submittedName>
</protein>
<sequence>MLHSVFLTRKKSSRQRILAFVTGSKQVVISTGRFVTRVVMGSSLSTHDSPEPHDDIESLAERLNNLIDQKPWRMSDMLKVIGILGESTPDEKLQLCNAGVVDRICKLIRENNNSEVVVQRATTASTKRKRQPPQQQPRPADNPPAAAANRGIGYGRGSTKSQWDIERTVEERIAQEEHLMWLLCALNTYLWGDSLKLSEVNASVLAGRQAVHLVDGLLPMILDTAIFSLLEYHLNNDSIFDVSQHLDFYQSLIELTAGLSLIPSFLPYLVTPKDPESKSIAKELIPKFRDALNSYMNNTKLPISPDFTLIDFIQRINDLTELVLHCARRYESELPPEKRVKTADPRQRCLSPPPTASSIASANLSQEDLYKKLLEKLQMTSTRLIDDTNQPIFSTNFKKEIKSINPIAASNRERNRRIAKELASMTSSLPLTLSSSIFVVMDESRVDVLKVLITGPEDTPYCNGLFEFDIFFPPNYPNTPPKCLLLTTGGGTVRFNPNLYADGKVCLSLLGTWEGRNEEKWNPLCSCLQVLVSIQALILVKHPYFNEPGFERHQGTTRGDESSRKYNFNIEQANLIHALYGQFRNPPAYFKDVIMRHFWIKRDDIIKQAEKWLMTSSLDAASRGSGNDPDFDAGIGIQQNSTTNEATIRRLIHDLQNMTDPTEVPAAPSAAGDASSLLAAP</sequence>
<evidence type="ECO:0000313" key="1">
    <source>
        <dbReference type="Proteomes" id="UP000887579"/>
    </source>
</evidence>
<dbReference type="Proteomes" id="UP000887579">
    <property type="component" value="Unplaced"/>
</dbReference>
<dbReference type="WBParaSite" id="ES5_v2.g6629.t1">
    <property type="protein sequence ID" value="ES5_v2.g6629.t1"/>
    <property type="gene ID" value="ES5_v2.g6629"/>
</dbReference>
<accession>A0AC34GQ04</accession>
<reference evidence="2" key="1">
    <citation type="submission" date="2022-11" db="UniProtKB">
        <authorList>
            <consortium name="WormBaseParasite"/>
        </authorList>
    </citation>
    <scope>IDENTIFICATION</scope>
</reference>